<name>A0A9Q0M2K4_BLOTA</name>
<dbReference type="OMA" id="GACCEST"/>
<dbReference type="EMBL" id="JAPWDV010000003">
    <property type="protein sequence ID" value="KAJ6217687.1"/>
    <property type="molecule type" value="Genomic_DNA"/>
</dbReference>
<dbReference type="GO" id="GO:0016020">
    <property type="term" value="C:membrane"/>
    <property type="evidence" value="ECO:0007669"/>
    <property type="project" value="UniProtKB-SubCell"/>
</dbReference>
<evidence type="ECO:0000256" key="1">
    <source>
        <dbReference type="ARBA" id="ARBA00004141"/>
    </source>
</evidence>
<evidence type="ECO:0000256" key="4">
    <source>
        <dbReference type="ARBA" id="ARBA00022989"/>
    </source>
</evidence>
<dbReference type="Proteomes" id="UP001142055">
    <property type="component" value="Chromosome 3"/>
</dbReference>
<keyword evidence="6" id="KW-1015">Disulfide bond</keyword>
<evidence type="ECO:0000256" key="2">
    <source>
        <dbReference type="ARBA" id="ARBA00006840"/>
    </source>
</evidence>
<dbReference type="PIRSF" id="PIRSF002419">
    <property type="entry name" value="Tetraspanin"/>
    <property type="match status" value="1"/>
</dbReference>
<keyword evidence="4 7" id="KW-1133">Transmembrane helix</keyword>
<evidence type="ECO:0000256" key="7">
    <source>
        <dbReference type="RuleBase" id="RU361218"/>
    </source>
</evidence>
<comment type="similarity">
    <text evidence="2 7">Belongs to the tetraspanin (TM4SF) family.</text>
</comment>
<proteinExistence type="inferred from homology"/>
<dbReference type="Gene3D" id="1.10.1450.10">
    <property type="entry name" value="Tetraspanin"/>
    <property type="match status" value="1"/>
</dbReference>
<comment type="caution">
    <text evidence="8">The sequence shown here is derived from an EMBL/GenBank/DDBJ whole genome shotgun (WGS) entry which is preliminary data.</text>
</comment>
<gene>
    <name evidence="8" type="ORF">RDWZM_008844</name>
</gene>
<reference evidence="8" key="1">
    <citation type="submission" date="2022-12" db="EMBL/GenBank/DDBJ databases">
        <title>Genome assemblies of Blomia tropicalis.</title>
        <authorList>
            <person name="Cui Y."/>
        </authorList>
    </citation>
    <scope>NUCLEOTIDE SEQUENCE</scope>
    <source>
        <tissue evidence="8">Adult mites</tissue>
    </source>
</reference>
<feature type="transmembrane region" description="Helical" evidence="7">
    <location>
        <begin position="84"/>
        <end position="104"/>
    </location>
</feature>
<keyword evidence="5 7" id="KW-0472">Membrane</keyword>
<evidence type="ECO:0000313" key="9">
    <source>
        <dbReference type="Proteomes" id="UP001142055"/>
    </source>
</evidence>
<accession>A0A9Q0M2K4</accession>
<feature type="transmembrane region" description="Helical" evidence="7">
    <location>
        <begin position="207"/>
        <end position="227"/>
    </location>
</feature>
<evidence type="ECO:0000256" key="5">
    <source>
        <dbReference type="ARBA" id="ARBA00023136"/>
    </source>
</evidence>
<dbReference type="Pfam" id="PF00335">
    <property type="entry name" value="Tetraspanin"/>
    <property type="match status" value="1"/>
</dbReference>
<dbReference type="PRINTS" id="PR00259">
    <property type="entry name" value="TMFOUR"/>
</dbReference>
<dbReference type="InterPro" id="IPR018499">
    <property type="entry name" value="Tetraspanin/Peripherin"/>
</dbReference>
<comment type="subcellular location">
    <subcellularLocation>
        <location evidence="1 7">Membrane</location>
        <topology evidence="1 7">Multi-pass membrane protein</topology>
    </subcellularLocation>
</comment>
<dbReference type="InterPro" id="IPR008952">
    <property type="entry name" value="Tetraspanin_EC2_sf"/>
</dbReference>
<dbReference type="InterPro" id="IPR000301">
    <property type="entry name" value="Tetraspanin_animals"/>
</dbReference>
<keyword evidence="9" id="KW-1185">Reference proteome</keyword>
<feature type="transmembrane region" description="Helical" evidence="7">
    <location>
        <begin position="53"/>
        <end position="77"/>
    </location>
</feature>
<dbReference type="CDD" id="cd03127">
    <property type="entry name" value="tetraspanin_LEL"/>
    <property type="match status" value="1"/>
</dbReference>
<feature type="disulfide bond" evidence="6">
    <location>
        <begin position="147"/>
        <end position="166"/>
    </location>
</feature>
<dbReference type="SUPFAM" id="SSF48652">
    <property type="entry name" value="Tetraspanin"/>
    <property type="match status" value="1"/>
</dbReference>
<dbReference type="PANTHER" id="PTHR19282">
    <property type="entry name" value="TETRASPANIN"/>
    <property type="match status" value="1"/>
</dbReference>
<organism evidence="8 9">
    <name type="scientific">Blomia tropicalis</name>
    <name type="common">Mite</name>
    <dbReference type="NCBI Taxonomy" id="40697"/>
    <lineage>
        <taxon>Eukaryota</taxon>
        <taxon>Metazoa</taxon>
        <taxon>Ecdysozoa</taxon>
        <taxon>Arthropoda</taxon>
        <taxon>Chelicerata</taxon>
        <taxon>Arachnida</taxon>
        <taxon>Acari</taxon>
        <taxon>Acariformes</taxon>
        <taxon>Sarcoptiformes</taxon>
        <taxon>Astigmata</taxon>
        <taxon>Glycyphagoidea</taxon>
        <taxon>Echimyopodidae</taxon>
        <taxon>Blomia</taxon>
    </lineage>
</organism>
<evidence type="ECO:0000313" key="8">
    <source>
        <dbReference type="EMBL" id="KAJ6217687.1"/>
    </source>
</evidence>
<sequence length="234" mass="25466">MAGTCGGSLVKLILALFNFACMGIGAFIIYLGMQTFQFNDENVKELINANLNTGALVLVVFGSAVMVLAAIGFLGACCESTTLLNFYGIVILILLVLNVIGLYYGHKYIGEFKTNVSSGIQNGIRNFEKDPKLAYALQKIQTIMQCCGWEGPSDYASFISEYPTSCCSRNNYSLKEPFAQCTRSQLVFTSGCKNSPFIQSFTGNVTYTAYALILIILVVVLAACCLARDLKANY</sequence>
<dbReference type="AlphaFoldDB" id="A0A9Q0M2K4"/>
<feature type="transmembrane region" description="Helical" evidence="7">
    <location>
        <begin position="12"/>
        <end position="33"/>
    </location>
</feature>
<evidence type="ECO:0000256" key="3">
    <source>
        <dbReference type="ARBA" id="ARBA00022692"/>
    </source>
</evidence>
<protein>
    <recommendedName>
        <fullName evidence="7">Tetraspanin</fullName>
    </recommendedName>
</protein>
<evidence type="ECO:0000256" key="6">
    <source>
        <dbReference type="PIRSR" id="PIRSR002419-1"/>
    </source>
</evidence>
<keyword evidence="3 7" id="KW-0812">Transmembrane</keyword>